<name>A0A150J903_9EURY</name>
<evidence type="ECO:0000313" key="10">
    <source>
        <dbReference type="Proteomes" id="UP000075398"/>
    </source>
</evidence>
<dbReference type="InterPro" id="IPR015421">
    <property type="entry name" value="PyrdxlP-dep_Trfase_major"/>
</dbReference>
<dbReference type="PANTHER" id="PTHR46383:SF3">
    <property type="entry name" value="ASPARTATE AMINOTRANSFERASE-RELATED"/>
    <property type="match status" value="1"/>
</dbReference>
<evidence type="ECO:0000256" key="4">
    <source>
        <dbReference type="ARBA" id="ARBA00022576"/>
    </source>
</evidence>
<dbReference type="PROSITE" id="PS00105">
    <property type="entry name" value="AA_TRANSFER_CLASS_1"/>
    <property type="match status" value="1"/>
</dbReference>
<dbReference type="InterPro" id="IPR015422">
    <property type="entry name" value="PyrdxlP-dep_Trfase_small"/>
</dbReference>
<dbReference type="EMBL" id="LNGC01000003">
    <property type="protein sequence ID" value="KYC53625.1"/>
    <property type="molecule type" value="Genomic_DNA"/>
</dbReference>
<dbReference type="Proteomes" id="UP000075398">
    <property type="component" value="Unassembled WGS sequence"/>
</dbReference>
<comment type="subunit">
    <text evidence="3">Homodimer.</text>
</comment>
<dbReference type="PANTHER" id="PTHR46383">
    <property type="entry name" value="ASPARTATE AMINOTRANSFERASE"/>
    <property type="match status" value="1"/>
</dbReference>
<dbReference type="InterPro" id="IPR004838">
    <property type="entry name" value="NHTrfase_class1_PyrdxlP-BS"/>
</dbReference>
<dbReference type="CDD" id="cd00609">
    <property type="entry name" value="AAT_like"/>
    <property type="match status" value="1"/>
</dbReference>
<dbReference type="GO" id="GO:0008483">
    <property type="term" value="F:transaminase activity"/>
    <property type="evidence" value="ECO:0007669"/>
    <property type="project" value="UniProtKB-KW"/>
</dbReference>
<protein>
    <recommendedName>
        <fullName evidence="7">Aminotransferase</fullName>
        <ecNumber evidence="7">2.6.1.-</ecNumber>
    </recommendedName>
</protein>
<dbReference type="InterPro" id="IPR015424">
    <property type="entry name" value="PyrdxlP-dep_Trfase"/>
</dbReference>
<evidence type="ECO:0000256" key="3">
    <source>
        <dbReference type="ARBA" id="ARBA00011738"/>
    </source>
</evidence>
<evidence type="ECO:0000256" key="6">
    <source>
        <dbReference type="ARBA" id="ARBA00022898"/>
    </source>
</evidence>
<evidence type="ECO:0000256" key="5">
    <source>
        <dbReference type="ARBA" id="ARBA00022679"/>
    </source>
</evidence>
<reference evidence="9 10" key="1">
    <citation type="journal article" date="2016" name="ISME J.">
        <title>Chasing the elusive Euryarchaeota class WSA2: genomes reveal a uniquely fastidious methyl-reducing methanogen.</title>
        <authorList>
            <person name="Nobu M.K."/>
            <person name="Narihiro T."/>
            <person name="Kuroda K."/>
            <person name="Mei R."/>
            <person name="Liu W.T."/>
        </authorList>
    </citation>
    <scope>NUCLEOTIDE SEQUENCE [LARGE SCALE GENOMIC DNA]</scope>
    <source>
        <strain evidence="9">U1lsi0528_Bin055</strain>
    </source>
</reference>
<dbReference type="EC" id="2.6.1.-" evidence="7"/>
<evidence type="ECO:0000256" key="2">
    <source>
        <dbReference type="ARBA" id="ARBA00007441"/>
    </source>
</evidence>
<evidence type="ECO:0000259" key="8">
    <source>
        <dbReference type="Pfam" id="PF00155"/>
    </source>
</evidence>
<dbReference type="InterPro" id="IPR050596">
    <property type="entry name" value="AspAT/PAT-like"/>
</dbReference>
<dbReference type="GO" id="GO:0006520">
    <property type="term" value="P:amino acid metabolic process"/>
    <property type="evidence" value="ECO:0007669"/>
    <property type="project" value="InterPro"/>
</dbReference>
<keyword evidence="4 7" id="KW-0032">Aminotransferase</keyword>
<dbReference type="SUPFAM" id="SSF53383">
    <property type="entry name" value="PLP-dependent transferases"/>
    <property type="match status" value="1"/>
</dbReference>
<evidence type="ECO:0000256" key="7">
    <source>
        <dbReference type="RuleBase" id="RU000481"/>
    </source>
</evidence>
<dbReference type="InterPro" id="IPR004839">
    <property type="entry name" value="Aminotransferase_I/II_large"/>
</dbReference>
<feature type="domain" description="Aminotransferase class I/classII large" evidence="8">
    <location>
        <begin position="31"/>
        <end position="381"/>
    </location>
</feature>
<gene>
    <name evidence="9" type="ORF">AMQ22_00155</name>
</gene>
<dbReference type="Pfam" id="PF00155">
    <property type="entry name" value="Aminotran_1_2"/>
    <property type="match status" value="1"/>
</dbReference>
<dbReference type="Gene3D" id="3.90.1150.10">
    <property type="entry name" value="Aspartate Aminotransferase, domain 1"/>
    <property type="match status" value="1"/>
</dbReference>
<dbReference type="PATRIC" id="fig|1705409.3.peg.162"/>
<proteinExistence type="inferred from homology"/>
<evidence type="ECO:0000313" key="9">
    <source>
        <dbReference type="EMBL" id="KYC53625.1"/>
    </source>
</evidence>
<evidence type="ECO:0000256" key="1">
    <source>
        <dbReference type="ARBA" id="ARBA00001933"/>
    </source>
</evidence>
<comment type="cofactor">
    <cofactor evidence="1 7">
        <name>pyridoxal 5'-phosphate</name>
        <dbReference type="ChEBI" id="CHEBI:597326"/>
    </cofactor>
</comment>
<keyword evidence="5 7" id="KW-0808">Transferase</keyword>
<dbReference type="Gene3D" id="3.40.640.10">
    <property type="entry name" value="Type I PLP-dependent aspartate aminotransferase-like (Major domain)"/>
    <property type="match status" value="1"/>
</dbReference>
<comment type="caution">
    <text evidence="9">The sequence shown here is derived from an EMBL/GenBank/DDBJ whole genome shotgun (WGS) entry which is preliminary data.</text>
</comment>
<keyword evidence="6" id="KW-0663">Pyridoxal phosphate</keyword>
<accession>A0A150J903</accession>
<dbReference type="GO" id="GO:0030170">
    <property type="term" value="F:pyridoxal phosphate binding"/>
    <property type="evidence" value="ECO:0007669"/>
    <property type="project" value="InterPro"/>
</dbReference>
<comment type="similarity">
    <text evidence="2 7">Belongs to the class-I pyridoxal-phosphate-dependent aminotransferase family.</text>
</comment>
<sequence length="388" mass="43396">MPEHSISSSLDRIPKSGIRKLFDLAQSMEGIISLGIGEPDFDTPPHIVEASIKALKEGKTYYSPNSGLLELRQAISEKMKKQNFIDVSENEIMITVGGGQALALAIQSSIKTGDGVIVPSPAFVAYVPTVILSGGNPIEVECKEDENFILNPDLLEEKITEKTELLILNSPSNPTGAVMKKRDLEKISDIIMEYNLKVISDEVYESLIYDGKKHVSLASLNGMENNVITVNSFSKTYSMTGWRVGYLSSKDESLFDRMLKLHMYGPVCNNTFAQFGALEALKGSQDFVNHMRDEFEDRRNLLMKRIEEMKGVSAIKPEGAFYLFMNISQTKMKSEEFSEKLLNEEKVVSVPGAAFGPYSDEFVRLAYPLKKEKINEACDRIERFLSKN</sequence>
<organism evidence="9 10">
    <name type="scientific">Candidatus Methanofastidiosum methylothiophilum</name>
    <dbReference type="NCBI Taxonomy" id="1705564"/>
    <lineage>
        <taxon>Archaea</taxon>
        <taxon>Methanobacteriati</taxon>
        <taxon>Methanobacteriota</taxon>
        <taxon>Stenosarchaea group</taxon>
        <taxon>Candidatus Methanofastidiosia</taxon>
        <taxon>Candidatus Methanofastidiosales</taxon>
        <taxon>Candidatus Methanofastidiosaceae</taxon>
        <taxon>Candidatus Methanofastidiosum</taxon>
    </lineage>
</organism>
<dbReference type="AlphaFoldDB" id="A0A150J903"/>
<dbReference type="FunFam" id="3.40.640.10:FF:000033">
    <property type="entry name" value="Aspartate aminotransferase"/>
    <property type="match status" value="1"/>
</dbReference>
<dbReference type="STRING" id="1705564.APG08_01015"/>